<protein>
    <submittedName>
        <fullName evidence="1">Uncharacterized protein</fullName>
    </submittedName>
</protein>
<evidence type="ECO:0000313" key="2">
    <source>
        <dbReference type="Proteomes" id="UP000265520"/>
    </source>
</evidence>
<evidence type="ECO:0000313" key="1">
    <source>
        <dbReference type="EMBL" id="MCH86477.1"/>
    </source>
</evidence>
<proteinExistence type="predicted"/>
<dbReference type="Proteomes" id="UP000265520">
    <property type="component" value="Unassembled WGS sequence"/>
</dbReference>
<sequence>MPKKVPRPMAPSQFRFESAWLLDKTYKDMMAASWNQNQSVSNNLVHVQQELKRWRFQTCDQILRTKKHLMARIAGIQRSLQHGNTRRGIWQLESKLQGELREILKQEELMWFQRSRAKWLKDGARNT</sequence>
<organism evidence="1 2">
    <name type="scientific">Trifolium medium</name>
    <dbReference type="NCBI Taxonomy" id="97028"/>
    <lineage>
        <taxon>Eukaryota</taxon>
        <taxon>Viridiplantae</taxon>
        <taxon>Streptophyta</taxon>
        <taxon>Embryophyta</taxon>
        <taxon>Tracheophyta</taxon>
        <taxon>Spermatophyta</taxon>
        <taxon>Magnoliopsida</taxon>
        <taxon>eudicotyledons</taxon>
        <taxon>Gunneridae</taxon>
        <taxon>Pentapetalae</taxon>
        <taxon>rosids</taxon>
        <taxon>fabids</taxon>
        <taxon>Fabales</taxon>
        <taxon>Fabaceae</taxon>
        <taxon>Papilionoideae</taxon>
        <taxon>50 kb inversion clade</taxon>
        <taxon>NPAAA clade</taxon>
        <taxon>Hologalegina</taxon>
        <taxon>IRL clade</taxon>
        <taxon>Trifolieae</taxon>
        <taxon>Trifolium</taxon>
    </lineage>
</organism>
<name>A0A392MG65_9FABA</name>
<accession>A0A392MG65</accession>
<gene>
    <name evidence="1" type="ORF">A2U01_0007334</name>
</gene>
<comment type="caution">
    <text evidence="1">The sequence shown here is derived from an EMBL/GenBank/DDBJ whole genome shotgun (WGS) entry which is preliminary data.</text>
</comment>
<keyword evidence="2" id="KW-1185">Reference proteome</keyword>
<dbReference type="AlphaFoldDB" id="A0A392MG65"/>
<reference evidence="1 2" key="1">
    <citation type="journal article" date="2018" name="Front. Plant Sci.">
        <title>Red Clover (Trifolium pratense) and Zigzag Clover (T. medium) - A Picture of Genomic Similarities and Differences.</title>
        <authorList>
            <person name="Dluhosova J."/>
            <person name="Istvanek J."/>
            <person name="Nedelnik J."/>
            <person name="Repkova J."/>
        </authorList>
    </citation>
    <scope>NUCLEOTIDE SEQUENCE [LARGE SCALE GENOMIC DNA]</scope>
    <source>
        <strain evidence="2">cv. 10/8</strain>
        <tissue evidence="1">Leaf</tissue>
    </source>
</reference>
<dbReference type="EMBL" id="LXQA010010376">
    <property type="protein sequence ID" value="MCH86477.1"/>
    <property type="molecule type" value="Genomic_DNA"/>
</dbReference>